<dbReference type="NCBIfam" id="TIGR01352">
    <property type="entry name" value="tonB_Cterm"/>
    <property type="match status" value="1"/>
</dbReference>
<keyword evidence="8 11" id="KW-1133">Transmembrane helix</keyword>
<gene>
    <name evidence="13" type="ORF">J5837_11840</name>
</gene>
<dbReference type="GO" id="GO:0098797">
    <property type="term" value="C:plasma membrane protein complex"/>
    <property type="evidence" value="ECO:0007669"/>
    <property type="project" value="TreeGrafter"/>
</dbReference>
<dbReference type="AlphaFoldDB" id="A0A941AY89"/>
<keyword evidence="7" id="KW-0653">Protein transport</keyword>
<dbReference type="Pfam" id="PF03544">
    <property type="entry name" value="TonB_C"/>
    <property type="match status" value="1"/>
</dbReference>
<keyword evidence="6 11" id="KW-0812">Transmembrane</keyword>
<evidence type="ECO:0000256" key="9">
    <source>
        <dbReference type="ARBA" id="ARBA00023136"/>
    </source>
</evidence>
<comment type="subcellular location">
    <subcellularLocation>
        <location evidence="1">Cell inner membrane</location>
        <topology evidence="1">Single-pass membrane protein</topology>
        <orientation evidence="1">Periplasmic side</orientation>
    </subcellularLocation>
</comment>
<keyword evidence="3" id="KW-0813">Transport</keyword>
<keyword evidence="9 11" id="KW-0472">Membrane</keyword>
<evidence type="ECO:0000256" key="5">
    <source>
        <dbReference type="ARBA" id="ARBA00022519"/>
    </source>
</evidence>
<evidence type="ECO:0000256" key="8">
    <source>
        <dbReference type="ARBA" id="ARBA00022989"/>
    </source>
</evidence>
<dbReference type="PANTHER" id="PTHR33446">
    <property type="entry name" value="PROTEIN TONB-RELATED"/>
    <property type="match status" value="1"/>
</dbReference>
<sequence>MPASNSPSDHHLVFRLPRRSLRIAGIALGVGVLLALLAMWLGRDKGFYTVPPVAPAASGNDIPTLPEPMAAGGDASGMQAPPPQAEKPQVVETPPPPMPNPVEETPPPEARPAPDRALAAGDVPTPIPGQNPPPEYPARAMRAGDTGTVVVRVMVGPDGVPTDVGVGQRSGSRDLDRAAVEAVRNWRFKPAQRDGQAVAASVDIPIDFKLER</sequence>
<dbReference type="InterPro" id="IPR037682">
    <property type="entry name" value="TonB_C"/>
</dbReference>
<name>A0A941AY89_9GAMM</name>
<protein>
    <submittedName>
        <fullName evidence="13">TonB family protein</fullName>
    </submittedName>
</protein>
<keyword evidence="14" id="KW-1185">Reference proteome</keyword>
<evidence type="ECO:0000313" key="13">
    <source>
        <dbReference type="EMBL" id="MBP3985098.1"/>
    </source>
</evidence>
<dbReference type="SUPFAM" id="SSF74653">
    <property type="entry name" value="TolA/TonB C-terminal domain"/>
    <property type="match status" value="1"/>
</dbReference>
<evidence type="ECO:0000256" key="11">
    <source>
        <dbReference type="SAM" id="Phobius"/>
    </source>
</evidence>
<reference evidence="13" key="1">
    <citation type="journal article" date="2016" name="Int. J. Syst. Evol. Microbiol.">
        <title>Pseudoxanthomonas helianthi sp. nov., isolated from roots of Jerusalem artichoke (Helianthus tuberosus).</title>
        <authorList>
            <person name="Kittiwongwattana C."/>
            <person name="Thawai C."/>
        </authorList>
    </citation>
    <scope>NUCLEOTIDE SEQUENCE</scope>
    <source>
        <strain evidence="13">110414</strain>
    </source>
</reference>
<comment type="caution">
    <text evidence="13">The sequence shown here is derived from an EMBL/GenBank/DDBJ whole genome shotgun (WGS) entry which is preliminary data.</text>
</comment>
<dbReference type="Proteomes" id="UP000673447">
    <property type="component" value="Unassembled WGS sequence"/>
</dbReference>
<dbReference type="InterPro" id="IPR051045">
    <property type="entry name" value="TonB-dependent_transducer"/>
</dbReference>
<feature type="compositionally biased region" description="Pro residues" evidence="10">
    <location>
        <begin position="93"/>
        <end position="111"/>
    </location>
</feature>
<feature type="transmembrane region" description="Helical" evidence="11">
    <location>
        <begin position="21"/>
        <end position="42"/>
    </location>
</feature>
<evidence type="ECO:0000256" key="6">
    <source>
        <dbReference type="ARBA" id="ARBA00022692"/>
    </source>
</evidence>
<evidence type="ECO:0000256" key="7">
    <source>
        <dbReference type="ARBA" id="ARBA00022927"/>
    </source>
</evidence>
<evidence type="ECO:0000256" key="4">
    <source>
        <dbReference type="ARBA" id="ARBA00022475"/>
    </source>
</evidence>
<feature type="region of interest" description="Disordered" evidence="10">
    <location>
        <begin position="57"/>
        <end position="115"/>
    </location>
</feature>
<organism evidence="13 14">
    <name type="scientific">Pseudoxanthomonas helianthi</name>
    <dbReference type="NCBI Taxonomy" id="1453541"/>
    <lineage>
        <taxon>Bacteria</taxon>
        <taxon>Pseudomonadati</taxon>
        <taxon>Pseudomonadota</taxon>
        <taxon>Gammaproteobacteria</taxon>
        <taxon>Lysobacterales</taxon>
        <taxon>Lysobacteraceae</taxon>
        <taxon>Pseudoxanthomonas</taxon>
    </lineage>
</organism>
<reference evidence="13" key="2">
    <citation type="submission" date="2021-03" db="EMBL/GenBank/DDBJ databases">
        <authorList>
            <person name="Cao W."/>
        </authorList>
    </citation>
    <scope>NUCLEOTIDE SEQUENCE</scope>
    <source>
        <strain evidence="13">110414</strain>
    </source>
</reference>
<proteinExistence type="inferred from homology"/>
<dbReference type="PROSITE" id="PS52015">
    <property type="entry name" value="TONB_CTD"/>
    <property type="match status" value="1"/>
</dbReference>
<dbReference type="PANTHER" id="PTHR33446:SF2">
    <property type="entry name" value="PROTEIN TONB"/>
    <property type="match status" value="1"/>
</dbReference>
<dbReference type="Gene3D" id="3.30.1150.10">
    <property type="match status" value="1"/>
</dbReference>
<dbReference type="EMBL" id="JAGKTC010000002">
    <property type="protein sequence ID" value="MBP3985098.1"/>
    <property type="molecule type" value="Genomic_DNA"/>
</dbReference>
<dbReference type="GO" id="GO:0055085">
    <property type="term" value="P:transmembrane transport"/>
    <property type="evidence" value="ECO:0007669"/>
    <property type="project" value="InterPro"/>
</dbReference>
<feature type="domain" description="TonB C-terminal" evidence="12">
    <location>
        <begin position="121"/>
        <end position="212"/>
    </location>
</feature>
<dbReference type="RefSeq" id="WP_210536931.1">
    <property type="nucleotide sequence ID" value="NZ_JAGKTC010000002.1"/>
</dbReference>
<dbReference type="GO" id="GO:0031992">
    <property type="term" value="F:energy transducer activity"/>
    <property type="evidence" value="ECO:0007669"/>
    <property type="project" value="TreeGrafter"/>
</dbReference>
<keyword evidence="5" id="KW-0997">Cell inner membrane</keyword>
<accession>A0A941AY89</accession>
<evidence type="ECO:0000256" key="10">
    <source>
        <dbReference type="SAM" id="MobiDB-lite"/>
    </source>
</evidence>
<keyword evidence="4" id="KW-1003">Cell membrane</keyword>
<evidence type="ECO:0000256" key="3">
    <source>
        <dbReference type="ARBA" id="ARBA00022448"/>
    </source>
</evidence>
<evidence type="ECO:0000259" key="12">
    <source>
        <dbReference type="PROSITE" id="PS52015"/>
    </source>
</evidence>
<evidence type="ECO:0000256" key="2">
    <source>
        <dbReference type="ARBA" id="ARBA00006555"/>
    </source>
</evidence>
<evidence type="ECO:0000313" key="14">
    <source>
        <dbReference type="Proteomes" id="UP000673447"/>
    </source>
</evidence>
<dbReference type="GO" id="GO:0015031">
    <property type="term" value="P:protein transport"/>
    <property type="evidence" value="ECO:0007669"/>
    <property type="project" value="UniProtKB-KW"/>
</dbReference>
<evidence type="ECO:0000256" key="1">
    <source>
        <dbReference type="ARBA" id="ARBA00004383"/>
    </source>
</evidence>
<comment type="similarity">
    <text evidence="2">Belongs to the TonB family.</text>
</comment>
<dbReference type="InterPro" id="IPR006260">
    <property type="entry name" value="TonB/TolA_C"/>
</dbReference>